<reference evidence="1" key="1">
    <citation type="submission" date="2018-02" db="EMBL/GenBank/DDBJ databases">
        <title>Rhizophora mucronata_Transcriptome.</title>
        <authorList>
            <person name="Meera S.P."/>
            <person name="Sreeshan A."/>
            <person name="Augustine A."/>
        </authorList>
    </citation>
    <scope>NUCLEOTIDE SEQUENCE</scope>
    <source>
        <tissue evidence="1">Leaf</tissue>
    </source>
</reference>
<accession>A0A2P2K3K6</accession>
<organism evidence="1">
    <name type="scientific">Rhizophora mucronata</name>
    <name type="common">Asiatic mangrove</name>
    <dbReference type="NCBI Taxonomy" id="61149"/>
    <lineage>
        <taxon>Eukaryota</taxon>
        <taxon>Viridiplantae</taxon>
        <taxon>Streptophyta</taxon>
        <taxon>Embryophyta</taxon>
        <taxon>Tracheophyta</taxon>
        <taxon>Spermatophyta</taxon>
        <taxon>Magnoliopsida</taxon>
        <taxon>eudicotyledons</taxon>
        <taxon>Gunneridae</taxon>
        <taxon>Pentapetalae</taxon>
        <taxon>rosids</taxon>
        <taxon>fabids</taxon>
        <taxon>Malpighiales</taxon>
        <taxon>Rhizophoraceae</taxon>
        <taxon>Rhizophora</taxon>
    </lineage>
</organism>
<dbReference type="AlphaFoldDB" id="A0A2P2K3K6"/>
<proteinExistence type="predicted"/>
<name>A0A2P2K3K6_RHIMU</name>
<evidence type="ECO:0000313" key="1">
    <source>
        <dbReference type="EMBL" id="MBX00317.1"/>
    </source>
</evidence>
<sequence length="82" mass="9119">MPPPPSFPFKQWENTFGVMPCEASWEMTDISCCPNPKIPLTALSDFVKSPVCNVLHPKTIEAEDLLVRDPSPIVSKCNKSET</sequence>
<protein>
    <submittedName>
        <fullName evidence="1">Uncharacterized protein MANES_11G154800</fullName>
    </submittedName>
</protein>
<dbReference type="EMBL" id="GGEC01019833">
    <property type="protein sequence ID" value="MBX00317.1"/>
    <property type="molecule type" value="Transcribed_RNA"/>
</dbReference>